<evidence type="ECO:0000313" key="2">
    <source>
        <dbReference type="Proteomes" id="UP000887116"/>
    </source>
</evidence>
<dbReference type="Proteomes" id="UP000887116">
    <property type="component" value="Unassembled WGS sequence"/>
</dbReference>
<dbReference type="AlphaFoldDB" id="A0A8X6K8U0"/>
<feature type="non-terminal residue" evidence="1">
    <location>
        <position position="1"/>
    </location>
</feature>
<accession>A0A8X6K8U0</accession>
<dbReference type="EMBL" id="BMAO01000122">
    <property type="protein sequence ID" value="GFQ64593.1"/>
    <property type="molecule type" value="Genomic_DNA"/>
</dbReference>
<reference evidence="1" key="1">
    <citation type="submission" date="2020-07" db="EMBL/GenBank/DDBJ databases">
        <title>Multicomponent nature underlies the extraordinary mechanical properties of spider dragline silk.</title>
        <authorList>
            <person name="Kono N."/>
            <person name="Nakamura H."/>
            <person name="Mori M."/>
            <person name="Yoshida Y."/>
            <person name="Ohtoshi R."/>
            <person name="Malay A.D."/>
            <person name="Moran D.A.P."/>
            <person name="Tomita M."/>
            <person name="Numata K."/>
            <person name="Arakawa K."/>
        </authorList>
    </citation>
    <scope>NUCLEOTIDE SEQUENCE</scope>
</reference>
<comment type="caution">
    <text evidence="1">The sequence shown here is derived from an EMBL/GenBank/DDBJ whole genome shotgun (WGS) entry which is preliminary data.</text>
</comment>
<keyword evidence="2" id="KW-1185">Reference proteome</keyword>
<proteinExistence type="predicted"/>
<sequence>MLYRYFPKLIVEPLQDTEKQDLPGPGEFP</sequence>
<gene>
    <name evidence="1" type="ORF">TNCT_573071</name>
</gene>
<organism evidence="1 2">
    <name type="scientific">Trichonephila clavata</name>
    <name type="common">Joro spider</name>
    <name type="synonym">Nephila clavata</name>
    <dbReference type="NCBI Taxonomy" id="2740835"/>
    <lineage>
        <taxon>Eukaryota</taxon>
        <taxon>Metazoa</taxon>
        <taxon>Ecdysozoa</taxon>
        <taxon>Arthropoda</taxon>
        <taxon>Chelicerata</taxon>
        <taxon>Arachnida</taxon>
        <taxon>Araneae</taxon>
        <taxon>Araneomorphae</taxon>
        <taxon>Entelegynae</taxon>
        <taxon>Araneoidea</taxon>
        <taxon>Nephilidae</taxon>
        <taxon>Trichonephila</taxon>
    </lineage>
</organism>
<name>A0A8X6K8U0_TRICU</name>
<protein>
    <submittedName>
        <fullName evidence="1">Uncharacterized protein</fullName>
    </submittedName>
</protein>
<evidence type="ECO:0000313" key="1">
    <source>
        <dbReference type="EMBL" id="GFQ64593.1"/>
    </source>
</evidence>